<dbReference type="SUPFAM" id="SSF53756">
    <property type="entry name" value="UDP-Glycosyltransferase/glycogen phosphorylase"/>
    <property type="match status" value="1"/>
</dbReference>
<dbReference type="EC" id="2.4.-.-" evidence="1"/>
<proteinExistence type="predicted"/>
<name>A0ABS8N0D6_9CLOT</name>
<evidence type="ECO:0000313" key="2">
    <source>
        <dbReference type="Proteomes" id="UP001165422"/>
    </source>
</evidence>
<organism evidence="1 2">
    <name type="scientific">Clostridium aromativorans</name>
    <dbReference type="NCBI Taxonomy" id="2836848"/>
    <lineage>
        <taxon>Bacteria</taxon>
        <taxon>Bacillati</taxon>
        <taxon>Bacillota</taxon>
        <taxon>Clostridia</taxon>
        <taxon>Eubacteriales</taxon>
        <taxon>Clostridiaceae</taxon>
        <taxon>Clostridium</taxon>
    </lineage>
</organism>
<dbReference type="RefSeq" id="WP_150356203.1">
    <property type="nucleotide sequence ID" value="NZ_JAJJPB010000001.1"/>
</dbReference>
<keyword evidence="1" id="KW-0808">Transferase</keyword>
<comment type="caution">
    <text evidence="1">The sequence shown here is derived from an EMBL/GenBank/DDBJ whole genome shotgun (WGS) entry which is preliminary data.</text>
</comment>
<keyword evidence="2" id="KW-1185">Reference proteome</keyword>
<keyword evidence="1" id="KW-0328">Glycosyltransferase</keyword>
<reference evidence="1" key="1">
    <citation type="submission" date="2021-11" db="EMBL/GenBank/DDBJ databases">
        <authorList>
            <person name="Qingchun L."/>
            <person name="Dong Z."/>
            <person name="Zongwei Q."/>
            <person name="Jia Z."/>
            <person name="Duotao L."/>
        </authorList>
    </citation>
    <scope>NUCLEOTIDE SEQUENCE</scope>
    <source>
        <strain evidence="1">WLY-B-L2</strain>
    </source>
</reference>
<dbReference type="Proteomes" id="UP001165422">
    <property type="component" value="Unassembled WGS sequence"/>
</dbReference>
<dbReference type="EMBL" id="JAJJPB010000001">
    <property type="protein sequence ID" value="MCC9293276.1"/>
    <property type="molecule type" value="Genomic_DNA"/>
</dbReference>
<gene>
    <name evidence="1" type="ORF">LN736_00085</name>
</gene>
<dbReference type="PANTHER" id="PTHR12526">
    <property type="entry name" value="GLYCOSYLTRANSFERASE"/>
    <property type="match status" value="1"/>
</dbReference>
<dbReference type="GO" id="GO:0016757">
    <property type="term" value="F:glycosyltransferase activity"/>
    <property type="evidence" value="ECO:0007669"/>
    <property type="project" value="UniProtKB-KW"/>
</dbReference>
<accession>A0ABS8N0D6</accession>
<protein>
    <submittedName>
        <fullName evidence="1">Glycosyltransferase</fullName>
        <ecNumber evidence="1">2.4.-.-</ecNumber>
    </submittedName>
</protein>
<dbReference type="Pfam" id="PF13692">
    <property type="entry name" value="Glyco_trans_1_4"/>
    <property type="match status" value="1"/>
</dbReference>
<sequence>MATFIQMPTVAYNRMYQRPQQIMRKLSEMGYTVYYIDNVNGEYFIKINRNLYEVGANYKIEIKKLSRPIILWCSSPAQIVRINNIDHDYIVYDVVDDSSHEFKIWNQYVEDMLSAADIVFVTSDRLYEKFFLRHNRVYIVKNGVDAGKFSLNKNIIPKDIPKNRKVVGYVGAIAPWIDWDLVKYISNSSYDFVFVGSRCGKVDINLNSNVYFLGEKRYTELPCYINNFNCCIIPFKVNEMTNCCNPIKLYEYMSLGKPVVSTAIEEVVKMKSNCYISKDKQDFMENITKSIHEDKKSLSILRRKFALDNSWDKRMSIIIEKLKLNGIL</sequence>
<dbReference type="Gene3D" id="3.40.50.2000">
    <property type="entry name" value="Glycogen Phosphorylase B"/>
    <property type="match status" value="1"/>
</dbReference>
<evidence type="ECO:0000313" key="1">
    <source>
        <dbReference type="EMBL" id="MCC9293276.1"/>
    </source>
</evidence>